<dbReference type="EMBL" id="UINC01027949">
    <property type="protein sequence ID" value="SVB08074.1"/>
    <property type="molecule type" value="Genomic_DNA"/>
</dbReference>
<organism evidence="2">
    <name type="scientific">marine metagenome</name>
    <dbReference type="NCBI Taxonomy" id="408172"/>
    <lineage>
        <taxon>unclassified sequences</taxon>
        <taxon>metagenomes</taxon>
        <taxon>ecological metagenomes</taxon>
    </lineage>
</organism>
<evidence type="ECO:0000256" key="1">
    <source>
        <dbReference type="SAM" id="MobiDB-lite"/>
    </source>
</evidence>
<gene>
    <name evidence="2" type="ORF">METZ01_LOCUS160928</name>
</gene>
<dbReference type="AlphaFoldDB" id="A0A382B3A1"/>
<reference evidence="2" key="1">
    <citation type="submission" date="2018-05" db="EMBL/GenBank/DDBJ databases">
        <authorList>
            <person name="Lanie J.A."/>
            <person name="Ng W.-L."/>
            <person name="Kazmierczak K.M."/>
            <person name="Andrzejewski T.M."/>
            <person name="Davidsen T.M."/>
            <person name="Wayne K.J."/>
            <person name="Tettelin H."/>
            <person name="Glass J.I."/>
            <person name="Rusch D."/>
            <person name="Podicherti R."/>
            <person name="Tsui H.-C.T."/>
            <person name="Winkler M.E."/>
        </authorList>
    </citation>
    <scope>NUCLEOTIDE SEQUENCE</scope>
</reference>
<name>A0A382B3A1_9ZZZZ</name>
<feature type="region of interest" description="Disordered" evidence="1">
    <location>
        <begin position="1"/>
        <end position="41"/>
    </location>
</feature>
<proteinExistence type="predicted"/>
<evidence type="ECO:0000313" key="2">
    <source>
        <dbReference type="EMBL" id="SVB08074.1"/>
    </source>
</evidence>
<protein>
    <submittedName>
        <fullName evidence="2">Uncharacterized protein</fullName>
    </submittedName>
</protein>
<sequence length="41" mass="4504">VQQQPQSSLERDSGLLPVGAPSKERAKMEQEEEAQTIIHAS</sequence>
<feature type="non-terminal residue" evidence="2">
    <location>
        <position position="1"/>
    </location>
</feature>
<accession>A0A382B3A1</accession>